<accession>A0A8I6TKB4</accession>
<keyword evidence="1" id="KW-0175">Coiled coil</keyword>
<keyword evidence="3" id="KW-1185">Reference proteome</keyword>
<organism evidence="2 3">
    <name type="scientific">Cimex lectularius</name>
    <name type="common">Bed bug</name>
    <name type="synonym">Acanthia lectularia</name>
    <dbReference type="NCBI Taxonomy" id="79782"/>
    <lineage>
        <taxon>Eukaryota</taxon>
        <taxon>Metazoa</taxon>
        <taxon>Ecdysozoa</taxon>
        <taxon>Arthropoda</taxon>
        <taxon>Hexapoda</taxon>
        <taxon>Insecta</taxon>
        <taxon>Pterygota</taxon>
        <taxon>Neoptera</taxon>
        <taxon>Paraneoptera</taxon>
        <taxon>Hemiptera</taxon>
        <taxon>Heteroptera</taxon>
        <taxon>Panheteroptera</taxon>
        <taxon>Cimicomorpha</taxon>
        <taxon>Cimicidae</taxon>
        <taxon>Cimex</taxon>
    </lineage>
</organism>
<evidence type="ECO:0000256" key="1">
    <source>
        <dbReference type="SAM" id="Coils"/>
    </source>
</evidence>
<feature type="coiled-coil region" evidence="1">
    <location>
        <begin position="417"/>
        <end position="444"/>
    </location>
</feature>
<sequence>MLRRRFPLKKFIRQPPKRLCTIQPRPDFAARVAGIKEQVAEILKEEKEMAKKNRPRRWNGQPKPSTKSILTKGFPEFEYVLRPLIRPSLAFGSKIPRDPTERVIKKHRLKIKRKQGRSKSITEKKESYVLPGPPPAEVKYPFIDLSPKFHLPDYREETKDVEKAFSIITGDEESTVAKDHRHKKTSKLHSYDRLTKKRVLYQTESPSPGSYNINRFPDPVKPNKFGFNSGSYKFPASSNDVPSAAAYYIDCFDGKVKMHCTLGGKQTISLATMIRCLPENRNLCKYCQTEPEGNFMYSQTHGTVCRECFKEHAKSYPAHVFSTFQAAKHCKFMHFHDQHTTVRKVRYKEVIKSVRREACINRFPEMKKNVKKDKDDQKEKISDAKPKPFKRVVKIQKRIKPNKPREILRVIDTTKHKSEQRMSEEQIEQQRQSAEREYEMLAKEYAYQQMKGRHSIIPIFNLLNKEEKLFPILTQDNTRDKSDFQKRLIERFGSSASFYGTLIPEFREKGVVHAVDPESDQYVITAKGRDFYNKTPLAWDLADDPLLDDELLRVTGKNVFDELEDKMQNMCRAKDIVVPPLPRSRLSGIIIEDSAKPLKPQYSRSQLEKPIISREYDIPKSYWYNIDR</sequence>
<dbReference type="GeneID" id="106669764"/>
<dbReference type="Proteomes" id="UP000494040">
    <property type="component" value="Unassembled WGS sequence"/>
</dbReference>
<dbReference type="KEGG" id="clec:106669764"/>
<name>A0A8I6TKB4_CIMLE</name>
<proteinExistence type="predicted"/>
<dbReference type="OrthoDB" id="10557988at2759"/>
<evidence type="ECO:0000313" key="2">
    <source>
        <dbReference type="EnsemblMetazoa" id="XP_024083151.1"/>
    </source>
</evidence>
<evidence type="ECO:0000313" key="3">
    <source>
        <dbReference type="Proteomes" id="UP000494040"/>
    </source>
</evidence>
<dbReference type="AlphaFoldDB" id="A0A8I6TKB4"/>
<dbReference type="EnsemblMetazoa" id="XM_024227383.1">
    <property type="protein sequence ID" value="XP_024083151.1"/>
    <property type="gene ID" value="LOC106669764"/>
</dbReference>
<protein>
    <submittedName>
        <fullName evidence="2">Uncharacterized protein</fullName>
    </submittedName>
</protein>
<reference evidence="2" key="1">
    <citation type="submission" date="2022-01" db="UniProtKB">
        <authorList>
            <consortium name="EnsemblMetazoa"/>
        </authorList>
    </citation>
    <scope>IDENTIFICATION</scope>
</reference>
<dbReference type="RefSeq" id="XP_024083151.1">
    <property type="nucleotide sequence ID" value="XM_024227383.1"/>
</dbReference>